<proteinExistence type="inferred from homology"/>
<dbReference type="AlphaFoldDB" id="K5VTM1"/>
<dbReference type="GO" id="GO:0046922">
    <property type="term" value="F:peptide-O-fucosyltransferase activity"/>
    <property type="evidence" value="ECO:0007669"/>
    <property type="project" value="InterPro"/>
</dbReference>
<dbReference type="GO" id="GO:0005783">
    <property type="term" value="C:endoplasmic reticulum"/>
    <property type="evidence" value="ECO:0007669"/>
    <property type="project" value="UniProtKB-SubCell"/>
</dbReference>
<dbReference type="KEGG" id="pco:PHACADRAFT_264717"/>
<evidence type="ECO:0000256" key="9">
    <source>
        <dbReference type="SAM" id="Phobius"/>
    </source>
</evidence>
<dbReference type="GO" id="GO:0006004">
    <property type="term" value="P:fucose metabolic process"/>
    <property type="evidence" value="ECO:0007669"/>
    <property type="project" value="UniProtKB-KW"/>
</dbReference>
<comment type="subcellular location">
    <subcellularLocation>
        <location evidence="1">Endoplasmic reticulum</location>
    </subcellularLocation>
</comment>
<dbReference type="STRING" id="650164.K5VTM1"/>
<keyword evidence="5" id="KW-0294">Fucose metabolism</keyword>
<dbReference type="PANTHER" id="PTHR13398:SF0">
    <property type="entry name" value="GDP-FUCOSE PROTEIN O-FUCOSYLTRANSFERASE 2"/>
    <property type="match status" value="1"/>
</dbReference>
<protein>
    <recommendedName>
        <fullName evidence="8">GDP-fucose protein O-fucosyltransferase 2</fullName>
    </recommendedName>
</protein>
<dbReference type="InParanoid" id="K5VTM1"/>
<sequence length="488" mass="55587">MLARLANAFRWTGSSYELLPSSGHGKARAQHLLRRRVWRRCAITTLFVTVLLTAPFVFFPKYTRIWLPMIFGPKPLPPLYPEFKKAELALPQHHVKDPFAGRQKYLWVASHVSWSGWGNYMQDMIMIAHLTYRSGRTHVFDDYTWNKHGPSYSMFDDKRWMPSRIPLSAFISGPIVGGPFADDDTTPRAIAKARWEKICPNPTKINVKEIRAMHGPGANAAKIEEAWLEYLSKIDDPCVEVPEKSESIFHVFMFGNKDEMLPIWPSLSASPILTLFGWSTLAHQGFEANRHLFSPVTLHQPSISDPACPHCADPYTSLDGLLALHLRRGDFVQHCPDLCHWGANFNAFNRFPELPDQWVKPDGPTEESVPVYMRRCLPTIEQIIEKVEEVRASAAGHGLRNVYVMTNGDHEWLTDLKAALRRAHAWEHVATSRDMVLTPEEKHVSQAIDMLIGERAQVFVGNGFSSMTSNIAMLRVVRRLAPDTTRMW</sequence>
<keyword evidence="9" id="KW-0472">Membrane</keyword>
<dbReference type="CDD" id="cd11296">
    <property type="entry name" value="O-FucT_like"/>
    <property type="match status" value="1"/>
</dbReference>
<dbReference type="InterPro" id="IPR019378">
    <property type="entry name" value="GDP-Fuc_O-FucTrfase"/>
</dbReference>
<dbReference type="OrthoDB" id="2559662at2759"/>
<comment type="similarity">
    <text evidence="7">Belongs to the glycosyltransferase 68 family.</text>
</comment>
<dbReference type="RefSeq" id="XP_007401340.1">
    <property type="nucleotide sequence ID" value="XM_007401278.1"/>
</dbReference>
<dbReference type="InterPro" id="IPR045130">
    <property type="entry name" value="OFUT2-like"/>
</dbReference>
<reference evidence="10 11" key="1">
    <citation type="journal article" date="2012" name="BMC Genomics">
        <title>Comparative genomics of the white-rot fungi, Phanerochaete carnosa and P. chrysosporium, to elucidate the genetic basis of the distinct wood types they colonize.</title>
        <authorList>
            <person name="Suzuki H."/>
            <person name="MacDonald J."/>
            <person name="Syed K."/>
            <person name="Salamov A."/>
            <person name="Hori C."/>
            <person name="Aerts A."/>
            <person name="Henrissat B."/>
            <person name="Wiebenga A."/>
            <person name="vanKuyk P.A."/>
            <person name="Barry K."/>
            <person name="Lindquist E."/>
            <person name="LaButti K."/>
            <person name="Lapidus A."/>
            <person name="Lucas S."/>
            <person name="Coutinho P."/>
            <person name="Gong Y."/>
            <person name="Samejima M."/>
            <person name="Mahadevan R."/>
            <person name="Abou-Zaid M."/>
            <person name="de Vries R.P."/>
            <person name="Igarashi K."/>
            <person name="Yadav J.S."/>
            <person name="Grigoriev I.V."/>
            <person name="Master E.R."/>
        </authorList>
    </citation>
    <scope>NUCLEOTIDE SEQUENCE [LARGE SCALE GENOMIC DNA]</scope>
    <source>
        <strain evidence="10 11">HHB-10118-sp</strain>
    </source>
</reference>
<accession>K5VTM1</accession>
<evidence type="ECO:0000313" key="10">
    <source>
        <dbReference type="EMBL" id="EKM50150.1"/>
    </source>
</evidence>
<evidence type="ECO:0000313" key="11">
    <source>
        <dbReference type="Proteomes" id="UP000008370"/>
    </source>
</evidence>
<keyword evidence="9" id="KW-0812">Transmembrane</keyword>
<evidence type="ECO:0000256" key="4">
    <source>
        <dbReference type="ARBA" id="ARBA00022824"/>
    </source>
</evidence>
<dbReference type="GeneID" id="18918895"/>
<keyword evidence="11" id="KW-1185">Reference proteome</keyword>
<evidence type="ECO:0000256" key="5">
    <source>
        <dbReference type="ARBA" id="ARBA00023253"/>
    </source>
</evidence>
<dbReference type="Gene3D" id="3.40.50.11350">
    <property type="match status" value="1"/>
</dbReference>
<evidence type="ECO:0000256" key="6">
    <source>
        <dbReference type="ARBA" id="ARBA00023277"/>
    </source>
</evidence>
<evidence type="ECO:0000256" key="3">
    <source>
        <dbReference type="ARBA" id="ARBA00022679"/>
    </source>
</evidence>
<evidence type="ECO:0000256" key="1">
    <source>
        <dbReference type="ARBA" id="ARBA00004240"/>
    </source>
</evidence>
<dbReference type="EMBL" id="JH930479">
    <property type="protein sequence ID" value="EKM50150.1"/>
    <property type="molecule type" value="Genomic_DNA"/>
</dbReference>
<organism evidence="10 11">
    <name type="scientific">Phanerochaete carnosa (strain HHB-10118-sp)</name>
    <name type="common">White-rot fungus</name>
    <name type="synonym">Peniophora carnosa</name>
    <dbReference type="NCBI Taxonomy" id="650164"/>
    <lineage>
        <taxon>Eukaryota</taxon>
        <taxon>Fungi</taxon>
        <taxon>Dikarya</taxon>
        <taxon>Basidiomycota</taxon>
        <taxon>Agaricomycotina</taxon>
        <taxon>Agaricomycetes</taxon>
        <taxon>Polyporales</taxon>
        <taxon>Phanerochaetaceae</taxon>
        <taxon>Phanerochaete</taxon>
    </lineage>
</organism>
<evidence type="ECO:0000256" key="7">
    <source>
        <dbReference type="ARBA" id="ARBA00025803"/>
    </source>
</evidence>
<dbReference type="PANTHER" id="PTHR13398">
    <property type="entry name" value="GDP-FUCOSE PROTEIN O-FUCOSYLTRANSFERASE 2"/>
    <property type="match status" value="1"/>
</dbReference>
<evidence type="ECO:0000256" key="8">
    <source>
        <dbReference type="ARBA" id="ARBA00026232"/>
    </source>
</evidence>
<comment type="pathway">
    <text evidence="2">Protein modification; protein glycosylation.</text>
</comment>
<dbReference type="Pfam" id="PF10250">
    <property type="entry name" value="O-FucT"/>
    <property type="match status" value="1"/>
</dbReference>
<keyword evidence="4" id="KW-0256">Endoplasmic reticulum</keyword>
<dbReference type="HOGENOM" id="CLU_014826_0_0_1"/>
<dbReference type="Proteomes" id="UP000008370">
    <property type="component" value="Unassembled WGS sequence"/>
</dbReference>
<feature type="transmembrane region" description="Helical" evidence="9">
    <location>
        <begin position="37"/>
        <end position="59"/>
    </location>
</feature>
<keyword evidence="3" id="KW-0808">Transferase</keyword>
<gene>
    <name evidence="10" type="ORF">PHACADRAFT_264717</name>
</gene>
<evidence type="ECO:0000256" key="2">
    <source>
        <dbReference type="ARBA" id="ARBA00004922"/>
    </source>
</evidence>
<keyword evidence="9" id="KW-1133">Transmembrane helix</keyword>
<name>K5VTM1_PHACS</name>
<keyword evidence="6" id="KW-0119">Carbohydrate metabolism</keyword>